<protein>
    <recommendedName>
        <fullName evidence="2">Putative auto-transporter adhesin head GIN domain-containing protein</fullName>
    </recommendedName>
</protein>
<gene>
    <name evidence="3" type="ORF">DUPY_38810</name>
</gene>
<keyword evidence="4" id="KW-1185">Reference proteome</keyword>
<reference evidence="4" key="1">
    <citation type="journal article" date="2016" name="Front. Microbiol.">
        <title>Molecular Keys to the Janthinobacterium and Duganella spp. Interaction with the Plant Pathogen Fusarium graminearum.</title>
        <authorList>
            <person name="Haack F.S."/>
            <person name="Poehlein A."/>
            <person name="Kroger C."/>
            <person name="Voigt C.A."/>
            <person name="Piepenbring M."/>
            <person name="Bode H.B."/>
            <person name="Daniel R."/>
            <person name="Schafer W."/>
            <person name="Streit W.R."/>
        </authorList>
    </citation>
    <scope>NUCLEOTIDE SEQUENCE [LARGE SCALE GENOMIC DNA]</scope>
    <source>
        <strain evidence="4">T54</strain>
    </source>
</reference>
<dbReference type="InterPro" id="IPR021255">
    <property type="entry name" value="DUF2807"/>
</dbReference>
<dbReference type="PROSITE" id="PS51257">
    <property type="entry name" value="PROKAR_LIPOPROTEIN"/>
    <property type="match status" value="1"/>
</dbReference>
<dbReference type="Proteomes" id="UP000175989">
    <property type="component" value="Unassembled WGS sequence"/>
</dbReference>
<evidence type="ECO:0000259" key="2">
    <source>
        <dbReference type="Pfam" id="PF10988"/>
    </source>
</evidence>
<feature type="chain" id="PRO_5009206912" description="Putative auto-transporter adhesin head GIN domain-containing protein" evidence="1">
    <location>
        <begin position="24"/>
        <end position="257"/>
    </location>
</feature>
<feature type="domain" description="Putative auto-transporter adhesin head GIN" evidence="2">
    <location>
        <begin position="42"/>
        <end position="160"/>
    </location>
</feature>
<proteinExistence type="predicted"/>
<comment type="caution">
    <text evidence="3">The sequence shown here is derived from an EMBL/GenBank/DDBJ whole genome shotgun (WGS) entry which is preliminary data.</text>
</comment>
<evidence type="ECO:0000313" key="4">
    <source>
        <dbReference type="Proteomes" id="UP000175989"/>
    </source>
</evidence>
<dbReference type="Gene3D" id="2.160.20.120">
    <property type="match status" value="1"/>
</dbReference>
<dbReference type="PATRIC" id="fig|762836.4.peg.4002"/>
<organism evidence="3 4">
    <name type="scientific">Duganella phyllosphaerae</name>
    <dbReference type="NCBI Taxonomy" id="762836"/>
    <lineage>
        <taxon>Bacteria</taxon>
        <taxon>Pseudomonadati</taxon>
        <taxon>Pseudomonadota</taxon>
        <taxon>Betaproteobacteria</taxon>
        <taxon>Burkholderiales</taxon>
        <taxon>Oxalobacteraceae</taxon>
        <taxon>Telluria group</taxon>
        <taxon>Duganella</taxon>
    </lineage>
</organism>
<dbReference type="Pfam" id="PF10988">
    <property type="entry name" value="DUF2807"/>
    <property type="match status" value="2"/>
</dbReference>
<dbReference type="RefSeq" id="WP_070250227.1">
    <property type="nucleotide sequence ID" value="NZ_LROM01000106.1"/>
</dbReference>
<evidence type="ECO:0000256" key="1">
    <source>
        <dbReference type="SAM" id="SignalP"/>
    </source>
</evidence>
<feature type="domain" description="Putative auto-transporter adhesin head GIN" evidence="2">
    <location>
        <begin position="165"/>
        <end position="241"/>
    </location>
</feature>
<dbReference type="EMBL" id="LROM01000106">
    <property type="protein sequence ID" value="OEZ96792.1"/>
    <property type="molecule type" value="Genomic_DNA"/>
</dbReference>
<feature type="signal peptide" evidence="1">
    <location>
        <begin position="1"/>
        <end position="23"/>
    </location>
</feature>
<sequence>MKRIFQFGLLFAAACALFGRAQAADDTSETRTVNIDARVVRVKIDGMVDVKLRQGPVPSLTITGNKRTMDRLTYAQSGDTLQLESDGGRSVRISTSSGARAEMVLPNLRQVVMEGLGAAEISGFSGQELELVLDGAGSMKATVDYKTVRARLGGVGKMNLWISENERVDIDLGGAGNIVLGGSGKLLKADLGGIGGLNAQKFTAESIDLDLSGLGNATVTATSNAKLDLSGLGSATVYGKPVNRDVSVDGLGKVNWK</sequence>
<evidence type="ECO:0000313" key="3">
    <source>
        <dbReference type="EMBL" id="OEZ96792.1"/>
    </source>
</evidence>
<keyword evidence="1" id="KW-0732">Signal</keyword>
<dbReference type="OrthoDB" id="8706990at2"/>
<name>A0A1E7WEV8_9BURK</name>
<accession>A0A1E7WEV8</accession>
<dbReference type="AlphaFoldDB" id="A0A1E7WEV8"/>